<dbReference type="GO" id="GO:0051015">
    <property type="term" value="F:actin filament binding"/>
    <property type="evidence" value="ECO:0007669"/>
    <property type="project" value="TreeGrafter"/>
</dbReference>
<dbReference type="InterPro" id="IPR001303">
    <property type="entry name" value="Aldolase_II/adducin_N"/>
</dbReference>
<comment type="caution">
    <text evidence="3">The sequence shown here is derived from an EMBL/GenBank/DDBJ whole genome shotgun (WGS) entry which is preliminary data.</text>
</comment>
<accession>A0AAE0WKQ1</accession>
<dbReference type="Pfam" id="PF00596">
    <property type="entry name" value="Aldolase_II"/>
    <property type="match status" value="1"/>
</dbReference>
<sequence>MALHQHTHAQPLFDRSGHAARSGKTEQQPDGAPPISRYGGGFPSPPQFENKYEEREYLKGRLAAAYRIMGARGFDEGVAGHITIRDPVEPKTMWINPFGTSFSTMRRSDLVRVDYEGNVLDGGRNRLINRAGIMIHRGLYKARPDAKCAAHSHSIYARASSTLGIPLPITSQGACAFYQDIASSGFEGIVLEGDEGTHIAQALGKKKAIILQNHGLLTTADSVEAKIFWYVSLEKLCHVHLLALAAVNGDLNRIVQVSEGDAAETYNSLGLPLSGWFSAKPMFDEVAEQTKEAYLA</sequence>
<dbReference type="FunFam" id="3.40.225.10:FF:000009">
    <property type="entry name" value="Class II aldolase/adducin N-terminal"/>
    <property type="match status" value="1"/>
</dbReference>
<evidence type="ECO:0000313" key="3">
    <source>
        <dbReference type="EMBL" id="KAK3673497.1"/>
    </source>
</evidence>
<evidence type="ECO:0000313" key="4">
    <source>
        <dbReference type="Proteomes" id="UP001274830"/>
    </source>
</evidence>
<dbReference type="NCBIfam" id="NF004855">
    <property type="entry name" value="PRK06208.1"/>
    <property type="match status" value="1"/>
</dbReference>
<name>A0AAE0WKQ1_9PEZI</name>
<dbReference type="GO" id="GO:0005856">
    <property type="term" value="C:cytoskeleton"/>
    <property type="evidence" value="ECO:0007669"/>
    <property type="project" value="TreeGrafter"/>
</dbReference>
<evidence type="ECO:0000259" key="2">
    <source>
        <dbReference type="SMART" id="SM01007"/>
    </source>
</evidence>
<dbReference type="EMBL" id="JAUTXT010000025">
    <property type="protein sequence ID" value="KAK3673497.1"/>
    <property type="molecule type" value="Genomic_DNA"/>
</dbReference>
<dbReference type="PANTHER" id="PTHR10672:SF41">
    <property type="entry name" value="CLASS II ALDOLASE_ADDUCIN DOMAIN PROTEIN (AFU_ORTHOLOGUE AFUA_3G01330)"/>
    <property type="match status" value="1"/>
</dbReference>
<dbReference type="Proteomes" id="UP001274830">
    <property type="component" value="Unassembled WGS sequence"/>
</dbReference>
<feature type="domain" description="Class II aldolase/adducin N-terminal" evidence="2">
    <location>
        <begin position="60"/>
        <end position="241"/>
    </location>
</feature>
<evidence type="ECO:0000256" key="1">
    <source>
        <dbReference type="SAM" id="MobiDB-lite"/>
    </source>
</evidence>
<protein>
    <recommendedName>
        <fullName evidence="2">Class II aldolase/adducin N-terminal domain-containing protein</fullName>
    </recommendedName>
</protein>
<proteinExistence type="predicted"/>
<reference evidence="3" key="1">
    <citation type="submission" date="2023-07" db="EMBL/GenBank/DDBJ databases">
        <title>Black Yeasts Isolated from many extreme environments.</title>
        <authorList>
            <person name="Coleine C."/>
            <person name="Stajich J.E."/>
            <person name="Selbmann L."/>
        </authorList>
    </citation>
    <scope>NUCLEOTIDE SEQUENCE</scope>
    <source>
        <strain evidence="3">CCFEE 5485</strain>
    </source>
</reference>
<gene>
    <name evidence="3" type="ORF">LTR78_006731</name>
</gene>
<dbReference type="InterPro" id="IPR051017">
    <property type="entry name" value="Aldolase-II_Adducin_sf"/>
</dbReference>
<dbReference type="PANTHER" id="PTHR10672">
    <property type="entry name" value="ADDUCIN"/>
    <property type="match status" value="1"/>
</dbReference>
<feature type="region of interest" description="Disordered" evidence="1">
    <location>
        <begin position="1"/>
        <end position="46"/>
    </location>
</feature>
<dbReference type="AlphaFoldDB" id="A0AAE0WKQ1"/>
<dbReference type="InterPro" id="IPR036409">
    <property type="entry name" value="Aldolase_II/adducin_N_sf"/>
</dbReference>
<dbReference type="SMART" id="SM01007">
    <property type="entry name" value="Aldolase_II"/>
    <property type="match status" value="1"/>
</dbReference>
<keyword evidence="4" id="KW-1185">Reference proteome</keyword>
<organism evidence="3 4">
    <name type="scientific">Recurvomyces mirabilis</name>
    <dbReference type="NCBI Taxonomy" id="574656"/>
    <lineage>
        <taxon>Eukaryota</taxon>
        <taxon>Fungi</taxon>
        <taxon>Dikarya</taxon>
        <taxon>Ascomycota</taxon>
        <taxon>Pezizomycotina</taxon>
        <taxon>Dothideomycetes</taxon>
        <taxon>Dothideomycetidae</taxon>
        <taxon>Mycosphaerellales</taxon>
        <taxon>Teratosphaeriaceae</taxon>
        <taxon>Recurvomyces</taxon>
    </lineage>
</organism>
<dbReference type="Gene3D" id="3.40.225.10">
    <property type="entry name" value="Class II aldolase/adducin N-terminal domain"/>
    <property type="match status" value="1"/>
</dbReference>
<dbReference type="SUPFAM" id="SSF53639">
    <property type="entry name" value="AraD/HMP-PK domain-like"/>
    <property type="match status" value="1"/>
</dbReference>